<evidence type="ECO:0000256" key="2">
    <source>
        <dbReference type="ARBA" id="ARBA00023125"/>
    </source>
</evidence>
<gene>
    <name evidence="4" type="ORF">CCR94_18790</name>
</gene>
<dbReference type="Proteomes" id="UP000239089">
    <property type="component" value="Unassembled WGS sequence"/>
</dbReference>
<dbReference type="InterPro" id="IPR001387">
    <property type="entry name" value="Cro/C1-type_HTH"/>
</dbReference>
<evidence type="ECO:0000256" key="1">
    <source>
        <dbReference type="ARBA" id="ARBA00023015"/>
    </source>
</evidence>
<dbReference type="Pfam" id="PF00717">
    <property type="entry name" value="Peptidase_S24"/>
    <property type="match status" value="1"/>
</dbReference>
<dbReference type="InterPro" id="IPR036286">
    <property type="entry name" value="LexA/Signal_pep-like_sf"/>
</dbReference>
<dbReference type="PANTHER" id="PTHR40661:SF3">
    <property type="entry name" value="FELS-1 PROPHAGE TRANSCRIPTIONAL REGULATOR"/>
    <property type="match status" value="1"/>
</dbReference>
<dbReference type="Gene3D" id="2.10.109.10">
    <property type="entry name" value="Umud Fragment, subunit A"/>
    <property type="match status" value="1"/>
</dbReference>
<keyword evidence="3" id="KW-0804">Transcription</keyword>
<keyword evidence="2" id="KW-0238">DNA-binding</keyword>
<evidence type="ECO:0000256" key="3">
    <source>
        <dbReference type="ARBA" id="ARBA00023163"/>
    </source>
</evidence>
<dbReference type="InterPro" id="IPR010982">
    <property type="entry name" value="Lambda_DNA-bd_dom_sf"/>
</dbReference>
<keyword evidence="1" id="KW-0805">Transcription regulation</keyword>
<dbReference type="GO" id="GO:0003677">
    <property type="term" value="F:DNA binding"/>
    <property type="evidence" value="ECO:0007669"/>
    <property type="project" value="UniProtKB-KW"/>
</dbReference>
<dbReference type="OrthoDB" id="528805at2"/>
<protein>
    <submittedName>
        <fullName evidence="4">Uncharacterized protein</fullName>
    </submittedName>
</protein>
<accession>A0A2S6N0E5</accession>
<dbReference type="CDD" id="cd06529">
    <property type="entry name" value="S24_LexA-like"/>
    <property type="match status" value="1"/>
</dbReference>
<name>A0A2S6N0E5_9HYPH</name>
<evidence type="ECO:0000313" key="4">
    <source>
        <dbReference type="EMBL" id="PPQ28095.1"/>
    </source>
</evidence>
<dbReference type="SUPFAM" id="SSF51306">
    <property type="entry name" value="LexA/Signal peptidase"/>
    <property type="match status" value="1"/>
</dbReference>
<evidence type="ECO:0000313" key="5">
    <source>
        <dbReference type="Proteomes" id="UP000239089"/>
    </source>
</evidence>
<dbReference type="InterPro" id="IPR015927">
    <property type="entry name" value="Peptidase_S24_S26A/B/C"/>
</dbReference>
<dbReference type="PROSITE" id="PS50943">
    <property type="entry name" value="HTH_CROC1"/>
    <property type="match status" value="1"/>
</dbReference>
<dbReference type="SUPFAM" id="SSF47413">
    <property type="entry name" value="lambda repressor-like DNA-binding domains"/>
    <property type="match status" value="1"/>
</dbReference>
<dbReference type="CDD" id="cd00093">
    <property type="entry name" value="HTH_XRE"/>
    <property type="match status" value="1"/>
</dbReference>
<organism evidence="4 5">
    <name type="scientific">Rhodoblastus sphagnicola</name>
    <dbReference type="NCBI Taxonomy" id="333368"/>
    <lineage>
        <taxon>Bacteria</taxon>
        <taxon>Pseudomonadati</taxon>
        <taxon>Pseudomonadota</taxon>
        <taxon>Alphaproteobacteria</taxon>
        <taxon>Hyphomicrobiales</taxon>
        <taxon>Rhodoblastaceae</taxon>
        <taxon>Rhodoblastus</taxon>
    </lineage>
</organism>
<comment type="caution">
    <text evidence="4">The sequence shown here is derived from an EMBL/GenBank/DDBJ whole genome shotgun (WGS) entry which is preliminary data.</text>
</comment>
<dbReference type="AlphaFoldDB" id="A0A2S6N0E5"/>
<dbReference type="EMBL" id="NHSJ01000116">
    <property type="protein sequence ID" value="PPQ28095.1"/>
    <property type="molecule type" value="Genomic_DNA"/>
</dbReference>
<proteinExistence type="predicted"/>
<sequence>MDDQWKSRLESEMARQGLDMKALSVRAGLGETYVRDALKRGRGGSLPALNKLALALGRSLDWLIAGKGAAPHLDLANEPPTTRHFDTNVDRRIIDNKESGASTIFEVDVRAGAGGGGLPVEAFVHDEFGNSYAAHAIAAEWTLPDAIMQGVLHASPRHIRVFEVIGDSMEPRLSEGDRVFIDLRYITPSPEGIFALWDGYGLVIKRLQIVMGSDPMRVRIISVNSSYAPYEAGADEIQIVGRFAGRFTVN</sequence>
<dbReference type="RefSeq" id="WP_104509366.1">
    <property type="nucleotide sequence ID" value="NZ_JACIGC010000007.1"/>
</dbReference>
<dbReference type="InterPro" id="IPR039418">
    <property type="entry name" value="LexA-like"/>
</dbReference>
<dbReference type="PANTHER" id="PTHR40661">
    <property type="match status" value="1"/>
</dbReference>
<dbReference type="SMART" id="SM00530">
    <property type="entry name" value="HTH_XRE"/>
    <property type="match status" value="1"/>
</dbReference>
<reference evidence="4 5" key="1">
    <citation type="journal article" date="2018" name="Arch. Microbiol.">
        <title>New insights into the metabolic potential of the phototrophic purple bacterium Rhodopila globiformis DSM 161(T) from its draft genome sequence and evidence for a vanadium-dependent nitrogenase.</title>
        <authorList>
            <person name="Imhoff J.F."/>
            <person name="Rahn T."/>
            <person name="Kunzel S."/>
            <person name="Neulinger S.C."/>
        </authorList>
    </citation>
    <scope>NUCLEOTIDE SEQUENCE [LARGE SCALE GENOMIC DNA]</scope>
    <source>
        <strain evidence="4 5">DSM 16996</strain>
    </source>
</reference>
<keyword evidence="5" id="KW-1185">Reference proteome</keyword>